<proteinExistence type="predicted"/>
<protein>
    <submittedName>
        <fullName evidence="5">Plipastatin synthase subunit C</fullName>
        <ecNumber evidence="5">2.3.1.-</ecNumber>
    </submittedName>
</protein>
<feature type="domain" description="Carrier" evidence="4">
    <location>
        <begin position="967"/>
        <end position="1042"/>
    </location>
</feature>
<dbReference type="GO" id="GO:0016746">
    <property type="term" value="F:acyltransferase activity"/>
    <property type="evidence" value="ECO:0007669"/>
    <property type="project" value="UniProtKB-KW"/>
</dbReference>
<dbReference type="AlphaFoldDB" id="A0A5E4XJF3"/>
<dbReference type="GO" id="GO:0031177">
    <property type="term" value="F:phosphopantetheine binding"/>
    <property type="evidence" value="ECO:0007669"/>
    <property type="project" value="InterPro"/>
</dbReference>
<dbReference type="CDD" id="cd05930">
    <property type="entry name" value="A_NRPS"/>
    <property type="match status" value="1"/>
</dbReference>
<dbReference type="InterPro" id="IPR009081">
    <property type="entry name" value="PP-bd_ACP"/>
</dbReference>
<dbReference type="InterPro" id="IPR000873">
    <property type="entry name" value="AMP-dep_synth/lig_dom"/>
</dbReference>
<dbReference type="NCBIfam" id="TIGR01733">
    <property type="entry name" value="AA-adenyl-dom"/>
    <property type="match status" value="1"/>
</dbReference>
<reference evidence="5 6" key="1">
    <citation type="submission" date="2019-08" db="EMBL/GenBank/DDBJ databases">
        <authorList>
            <person name="Peeters C."/>
        </authorList>
    </citation>
    <scope>NUCLEOTIDE SEQUENCE [LARGE SCALE GENOMIC DNA]</scope>
    <source>
        <strain evidence="5 6">LMG 31115</strain>
    </source>
</reference>
<evidence type="ECO:0000313" key="6">
    <source>
        <dbReference type="Proteomes" id="UP000333828"/>
    </source>
</evidence>
<dbReference type="GO" id="GO:0043041">
    <property type="term" value="P:amino acid activation for nonribosomal peptide biosynthetic process"/>
    <property type="evidence" value="ECO:0007669"/>
    <property type="project" value="TreeGrafter"/>
</dbReference>
<dbReference type="Pfam" id="PF00550">
    <property type="entry name" value="PP-binding"/>
    <property type="match status" value="1"/>
</dbReference>
<organism evidence="5 6">
    <name type="scientific">Pandoraea iniqua</name>
    <dbReference type="NCBI Taxonomy" id="2508288"/>
    <lineage>
        <taxon>Bacteria</taxon>
        <taxon>Pseudomonadati</taxon>
        <taxon>Pseudomonadota</taxon>
        <taxon>Betaproteobacteria</taxon>
        <taxon>Burkholderiales</taxon>
        <taxon>Burkholderiaceae</taxon>
        <taxon>Pandoraea</taxon>
    </lineage>
</organism>
<sequence length="1081" mass="113925">MTDTGFALTPEQRARMALGMEAACVAVVVEPGAGLGPDAVRAAWAALPARHEMLTMATGQVEGFRGVRHLPEAPPKGLPWIQMHAPGHSADAAALAIAAGPMPEQAASQQANACAIWLTCDAAADVEGGAGSGARLIVMARAWMFDEASIVALVQELLVDAQHAHAQTVSHDDAPLRYEDFASWRDSLVEGDDGLDGQAYWRRYLDEGGAPHDGVRLPARYQAGASIAPAQDVPWHAARRLVPTEIGQALVAIAQARGTAPGLLLQAAWWALLARIGGQSPVNGTVCHDCRTDYGPLVGSLGVFERRLPVRVRLDDALSLIDTACHLNETIDEHRHRQETVPASLSSHRLASLRTLVWDSAVGQARLVGVHAPLGRAECHLDLVTDARGALTQFTLTGDTSAYPAEAIDVLADQYLTMLASLAAQASRADAPWRKIDITSNVQQSRYMNWSGPALAVPDETVIHALLRHAQDTPGANAVEGEGRRLTWSELASEVLTVSANLQARGVRTGDTVALAMPRTVEMVIALLATMRAGAAYVPLDPSWPAARIHAVLSQAKPVLAVAAPPFEPEAEATPVPVVPFAVLAQPMAGDATLAAPRASNRAYVLFTSGSTGVPKGVPIGHRQLVNYAHAIADRLSLSPGHRIALTSTVAADLGNTALFGAMAAGACLVVATEADMADGAAFARFVGRTGVDLVKITPSHLDALVQIATPVLPATVVLGGEATSQALVRTLRKIRADVRVVNHYGPTETTVGVLTHDCGDAALGDHDIGTLPLPLTQPLANCYARVLDDDLSITPVGARGMLYIGGAQLTDGYLGRDAREGFVDDPFKPGARLYRTGDVARWLPQGGIQWLGRADEQVKIRGHRVEPAEIEAVCRDIPGIAQVAVRAWGTGTQTQLAAYVVAPGIADAQKRVSEALANRLPGAWVPAFVVTLATMPRLANGKVDRQALPDPSVTEQAGEGTAVDEPPQTPLEIWLAKRLEDLLGRAPIGVTRSLFALGGDSLTVIRFVARIGEGLHIEVLPGQVFATPTIRGLASALQARPDGGDGLVRRAQARLAFDALPPEAQAAWLARARQASGAAT</sequence>
<dbReference type="InterPro" id="IPR010071">
    <property type="entry name" value="AA_adenyl_dom"/>
</dbReference>
<dbReference type="GO" id="GO:0005737">
    <property type="term" value="C:cytoplasm"/>
    <property type="evidence" value="ECO:0007669"/>
    <property type="project" value="TreeGrafter"/>
</dbReference>
<evidence type="ECO:0000256" key="3">
    <source>
        <dbReference type="SAM" id="MobiDB-lite"/>
    </source>
</evidence>
<keyword evidence="5" id="KW-0012">Acyltransferase</keyword>
<name>A0A5E4XJF3_9BURK</name>
<dbReference type="EMBL" id="CABPSI010000004">
    <property type="protein sequence ID" value="VVE36292.1"/>
    <property type="molecule type" value="Genomic_DNA"/>
</dbReference>
<keyword evidence="2" id="KW-0597">Phosphoprotein</keyword>
<dbReference type="GO" id="GO:0044550">
    <property type="term" value="P:secondary metabolite biosynthetic process"/>
    <property type="evidence" value="ECO:0007669"/>
    <property type="project" value="TreeGrafter"/>
</dbReference>
<dbReference type="InterPro" id="IPR023213">
    <property type="entry name" value="CAT-like_dom_sf"/>
</dbReference>
<dbReference type="Gene3D" id="3.30.559.30">
    <property type="entry name" value="Nonribosomal peptide synthetase, condensation domain"/>
    <property type="match status" value="1"/>
</dbReference>
<dbReference type="Gene3D" id="3.40.50.980">
    <property type="match status" value="2"/>
</dbReference>
<dbReference type="PROSITE" id="PS50075">
    <property type="entry name" value="CARRIER"/>
    <property type="match status" value="1"/>
</dbReference>
<dbReference type="SUPFAM" id="SSF56801">
    <property type="entry name" value="Acetyl-CoA synthetase-like"/>
    <property type="match status" value="1"/>
</dbReference>
<dbReference type="Pfam" id="PF00668">
    <property type="entry name" value="Condensation"/>
    <property type="match status" value="1"/>
</dbReference>
<dbReference type="PROSITE" id="PS00455">
    <property type="entry name" value="AMP_BINDING"/>
    <property type="match status" value="1"/>
</dbReference>
<dbReference type="RefSeq" id="WP_174996168.1">
    <property type="nucleotide sequence ID" value="NZ_CABPSI010000004.1"/>
</dbReference>
<gene>
    <name evidence="5" type="primary">ppsC_2</name>
    <name evidence="5" type="ORF">PIN31115_03898</name>
</gene>
<dbReference type="Gene3D" id="2.30.38.10">
    <property type="entry name" value="Luciferase, Domain 3"/>
    <property type="match status" value="1"/>
</dbReference>
<evidence type="ECO:0000256" key="2">
    <source>
        <dbReference type="ARBA" id="ARBA00022553"/>
    </source>
</evidence>
<accession>A0A5E4XJF3</accession>
<dbReference type="SUPFAM" id="SSF52777">
    <property type="entry name" value="CoA-dependent acyltransferases"/>
    <property type="match status" value="2"/>
</dbReference>
<feature type="region of interest" description="Disordered" evidence="3">
    <location>
        <begin position="946"/>
        <end position="967"/>
    </location>
</feature>
<dbReference type="PANTHER" id="PTHR45527:SF1">
    <property type="entry name" value="FATTY ACID SYNTHASE"/>
    <property type="match status" value="1"/>
</dbReference>
<evidence type="ECO:0000313" key="5">
    <source>
        <dbReference type="EMBL" id="VVE36292.1"/>
    </source>
</evidence>
<dbReference type="Gene3D" id="3.30.559.10">
    <property type="entry name" value="Chloramphenicol acetyltransferase-like domain"/>
    <property type="match status" value="1"/>
</dbReference>
<dbReference type="SUPFAM" id="SSF47336">
    <property type="entry name" value="ACP-like"/>
    <property type="match status" value="1"/>
</dbReference>
<dbReference type="InterPro" id="IPR045851">
    <property type="entry name" value="AMP-bd_C_sf"/>
</dbReference>
<dbReference type="Gene3D" id="1.10.1200.10">
    <property type="entry name" value="ACP-like"/>
    <property type="match status" value="1"/>
</dbReference>
<dbReference type="Proteomes" id="UP000333828">
    <property type="component" value="Unassembled WGS sequence"/>
</dbReference>
<dbReference type="Pfam" id="PF00501">
    <property type="entry name" value="AMP-binding"/>
    <property type="match status" value="1"/>
</dbReference>
<evidence type="ECO:0000259" key="4">
    <source>
        <dbReference type="PROSITE" id="PS50075"/>
    </source>
</evidence>
<dbReference type="InterPro" id="IPR001242">
    <property type="entry name" value="Condensation_dom"/>
</dbReference>
<dbReference type="EC" id="2.3.1.-" evidence="5"/>
<keyword evidence="6" id="KW-1185">Reference proteome</keyword>
<evidence type="ECO:0000256" key="1">
    <source>
        <dbReference type="ARBA" id="ARBA00022450"/>
    </source>
</evidence>
<dbReference type="InterPro" id="IPR020845">
    <property type="entry name" value="AMP-binding_CS"/>
</dbReference>
<dbReference type="SMART" id="SM00823">
    <property type="entry name" value="PKS_PP"/>
    <property type="match status" value="1"/>
</dbReference>
<keyword evidence="5" id="KW-0808">Transferase</keyword>
<keyword evidence="1" id="KW-0596">Phosphopantetheine</keyword>
<dbReference type="PANTHER" id="PTHR45527">
    <property type="entry name" value="NONRIBOSOMAL PEPTIDE SYNTHETASE"/>
    <property type="match status" value="1"/>
</dbReference>
<dbReference type="Gene3D" id="3.30.300.30">
    <property type="match status" value="1"/>
</dbReference>
<dbReference type="InterPro" id="IPR020806">
    <property type="entry name" value="PKS_PP-bd"/>
</dbReference>
<dbReference type="InterPro" id="IPR036736">
    <property type="entry name" value="ACP-like_sf"/>
</dbReference>